<comment type="caution">
    <text evidence="1">The sequence shown here is derived from an EMBL/GenBank/DDBJ whole genome shotgun (WGS) entry which is preliminary data.</text>
</comment>
<dbReference type="RefSeq" id="WP_121099103.1">
    <property type="nucleotide sequence ID" value="NZ_RBII01000001.1"/>
</dbReference>
<dbReference type="SUPFAM" id="SSF56112">
    <property type="entry name" value="Protein kinase-like (PK-like)"/>
    <property type="match status" value="1"/>
</dbReference>
<dbReference type="OrthoDB" id="5421848at2"/>
<protein>
    <submittedName>
        <fullName evidence="1">PhoP regulatory network protein YrbL</fullName>
    </submittedName>
</protein>
<accession>A0A420WJX6</accession>
<evidence type="ECO:0000313" key="2">
    <source>
        <dbReference type="Proteomes" id="UP000282211"/>
    </source>
</evidence>
<dbReference type="FunCoup" id="A0A420WJX6">
    <property type="interactions" value="2"/>
</dbReference>
<keyword evidence="2" id="KW-1185">Reference proteome</keyword>
<dbReference type="Proteomes" id="UP000282211">
    <property type="component" value="Unassembled WGS sequence"/>
</dbReference>
<evidence type="ECO:0000313" key="1">
    <source>
        <dbReference type="EMBL" id="RKQ71320.1"/>
    </source>
</evidence>
<name>A0A420WJX6_9PROT</name>
<proteinExistence type="predicted"/>
<dbReference type="AlphaFoldDB" id="A0A420WJX6"/>
<gene>
    <name evidence="1" type="ORF">DES40_0633</name>
</gene>
<dbReference type="InParanoid" id="A0A420WJX6"/>
<dbReference type="EMBL" id="RBII01000001">
    <property type="protein sequence ID" value="RKQ71320.1"/>
    <property type="molecule type" value="Genomic_DNA"/>
</dbReference>
<organism evidence="1 2">
    <name type="scientific">Litorimonas taeanensis</name>
    <dbReference type="NCBI Taxonomy" id="568099"/>
    <lineage>
        <taxon>Bacteria</taxon>
        <taxon>Pseudomonadati</taxon>
        <taxon>Pseudomonadota</taxon>
        <taxon>Alphaproteobacteria</taxon>
        <taxon>Maricaulales</taxon>
        <taxon>Robiginitomaculaceae</taxon>
    </lineage>
</organism>
<dbReference type="InterPro" id="IPR019647">
    <property type="entry name" value="PhoP_reg_network_YrbL"/>
</dbReference>
<dbReference type="InterPro" id="IPR011009">
    <property type="entry name" value="Kinase-like_dom_sf"/>
</dbReference>
<reference evidence="1 2" key="1">
    <citation type="submission" date="2018-10" db="EMBL/GenBank/DDBJ databases">
        <title>Genomic Encyclopedia of Type Strains, Phase IV (KMG-IV): sequencing the most valuable type-strain genomes for metagenomic binning, comparative biology and taxonomic classification.</title>
        <authorList>
            <person name="Goeker M."/>
        </authorList>
    </citation>
    <scope>NUCLEOTIDE SEQUENCE [LARGE SCALE GENOMIC DNA]</scope>
    <source>
        <strain evidence="1 2">DSM 22008</strain>
    </source>
</reference>
<dbReference type="Pfam" id="PF10707">
    <property type="entry name" value="YrbL-PhoP_reg"/>
    <property type="match status" value="1"/>
</dbReference>
<sequence length="232" mass="26670">MTINPKLPDFNETVSLNESGAFAEGGNRLCFVHPQDARLCIKVSKPGAVKKARDAKPLYKRARSLSAFDDNMGEFKAYHQSAIRHPRVSQERLWAHLPRCYGWQNTSLGLGLVSDFYQNENGEAAASLEHLLINTDLLASYKKKLLEFSDYLRETGVLTKNILPHNLVLANDGRLKLIDGLGRLGFIPTVEWSEKARRNYIERRIKKMFLRVEWEFNGRERPWNEVEKKGRL</sequence>